<dbReference type="Gene3D" id="1.50.10.10">
    <property type="match status" value="1"/>
</dbReference>
<name>A0A8T4HEH7_9SPHI</name>
<dbReference type="InterPro" id="IPR012341">
    <property type="entry name" value="6hp_glycosidase-like_sf"/>
</dbReference>
<proteinExistence type="predicted"/>
<evidence type="ECO:0000313" key="4">
    <source>
        <dbReference type="EMBL" id="MBP3943748.1"/>
    </source>
</evidence>
<accession>A0A8T4HEH7</accession>
<evidence type="ECO:0000259" key="1">
    <source>
        <dbReference type="Pfam" id="PF14498"/>
    </source>
</evidence>
<reference evidence="4" key="1">
    <citation type="submission" date="2021-03" db="EMBL/GenBank/DDBJ databases">
        <authorList>
            <person name="Lu T."/>
            <person name="Wang Q."/>
            <person name="Han X."/>
        </authorList>
    </citation>
    <scope>NUCLEOTIDE SEQUENCE</scope>
    <source>
        <strain evidence="4">WQ 2009</strain>
    </source>
</reference>
<keyword evidence="4" id="KW-0378">Hydrolase</keyword>
<dbReference type="InterPro" id="IPR008928">
    <property type="entry name" value="6-hairpin_glycosidase_sf"/>
</dbReference>
<dbReference type="InterPro" id="IPR054363">
    <property type="entry name" value="GH95_cat"/>
</dbReference>
<dbReference type="PANTHER" id="PTHR31084">
    <property type="entry name" value="ALPHA-L-FUCOSIDASE 2"/>
    <property type="match status" value="1"/>
</dbReference>
<dbReference type="Pfam" id="PF14498">
    <property type="entry name" value="Glyco_hyd_65N_2"/>
    <property type="match status" value="1"/>
</dbReference>
<evidence type="ECO:0000259" key="3">
    <source>
        <dbReference type="Pfam" id="PF22124"/>
    </source>
</evidence>
<dbReference type="PIRSF" id="PIRSF007663">
    <property type="entry name" value="UCP007663"/>
    <property type="match status" value="1"/>
</dbReference>
<evidence type="ECO:0000313" key="5">
    <source>
        <dbReference type="Proteomes" id="UP000679691"/>
    </source>
</evidence>
<dbReference type="GO" id="GO:0004560">
    <property type="term" value="F:alpha-L-fucosidase activity"/>
    <property type="evidence" value="ECO:0007669"/>
    <property type="project" value="InterPro"/>
</dbReference>
<sequence length="798" mass="90401">MKMSLLKTVLSLSLILLYFPLIAQEFTADQHLWFEKPSESWSKEALHIGNGYFGASLSGDMECEQIAIAEKTFWTGGPHSKQGYNFGINPGGKQQIGNIRKLLQAGDFSQADQLSAKYMVGNAKGYGYFSKVGQLLLDFKHKKADTRDYRRYLDLQTAQAGVRYNHKGVAYSRAYFCSYPDKVLAVNLQADALKSITLDVSHPLVYQASSSTFQDDVWTLKGTIEGSGLQYCIRIWVQAKGGTTTFNNQSLSIDQADQVTLYYTVETEYQQNYPTYKGNDPEKGTAATIAKLKKRDFQSTQKVHIDDYQRIYNRASLTLAGDPQYDTLATDQRIRSLKMGNIDDSSLKALFFNFSRYLIISASREKTLPSNLQGTWNNFEKAPWNGNYQSNINLQEMYWSTGPTDIPEANIAYINWIKDIYLSGKKTAAEYYGTEGWVSHSVGNIWGYTAPGQDILWGLYPSGSAWHCKQLWDHYLYTQDKKYLKEILPIMKDAALFYLNNLMDYQGYLLMAPSVSAEHGVEFDQENRPLALTTKNGESGEQLLTVPSFQDIIMIKNLFVDVQKALHELDFADSIFDKRLADALDKMYPVQIGRYGQLQEWVIDVDNPRNHHRHIAHLYGLFPGDLYSMSKTPAIAQAIKKSLQLRGYGKKGSRWPHAGGNWSMIWRSALWTKLMEADVAMDIFNTMIAESGYPNLCSEQSGNFQVDATMATAAVFSNMLVQYEDDILHILPALPSEWPTGACKGIVSRGMHQVDISWENGKLLTCTITLKDKRKFPKIYVLGKAIAENDPRIVWLHR</sequence>
<dbReference type="AlphaFoldDB" id="A0A8T4HEH7"/>
<dbReference type="InterPro" id="IPR016518">
    <property type="entry name" value="Alpha-L-fucosidase"/>
</dbReference>
<feature type="domain" description="Glycosyl hydrolase family 95 N-terminal" evidence="1">
    <location>
        <begin position="32"/>
        <end position="271"/>
    </location>
</feature>
<feature type="domain" description="Alpha fucosidase A-like C-terminal" evidence="2">
    <location>
        <begin position="724"/>
        <end position="775"/>
    </location>
</feature>
<dbReference type="GO" id="GO:0005975">
    <property type="term" value="P:carbohydrate metabolic process"/>
    <property type="evidence" value="ECO:0007669"/>
    <property type="project" value="InterPro"/>
</dbReference>
<feature type="domain" description="Glycosyl hydrolase family 95 catalytic" evidence="3">
    <location>
        <begin position="297"/>
        <end position="720"/>
    </location>
</feature>
<dbReference type="EMBL" id="JAGKSB010000009">
    <property type="protein sequence ID" value="MBP3943748.1"/>
    <property type="molecule type" value="Genomic_DNA"/>
</dbReference>
<dbReference type="Gene3D" id="2.70.98.50">
    <property type="entry name" value="putative glycoside hydrolase family protein from bacillus halodurans"/>
    <property type="match status" value="1"/>
</dbReference>
<dbReference type="Proteomes" id="UP000679691">
    <property type="component" value="Unassembled WGS sequence"/>
</dbReference>
<gene>
    <name evidence="4" type="ORF">J5U18_09255</name>
</gene>
<keyword evidence="5" id="KW-1185">Reference proteome</keyword>
<comment type="caution">
    <text evidence="4">The sequence shown here is derived from an EMBL/GenBank/DDBJ whole genome shotgun (WGS) entry which is preliminary data.</text>
</comment>
<dbReference type="Pfam" id="PF22124">
    <property type="entry name" value="Glyco_hydro_95_cat"/>
    <property type="match status" value="1"/>
</dbReference>
<evidence type="ECO:0000259" key="2">
    <source>
        <dbReference type="Pfam" id="PF21307"/>
    </source>
</evidence>
<dbReference type="Pfam" id="PF21307">
    <property type="entry name" value="Glyco_hydro_95_C"/>
    <property type="match status" value="1"/>
</dbReference>
<dbReference type="InterPro" id="IPR027414">
    <property type="entry name" value="GH95_N_dom"/>
</dbReference>
<dbReference type="PANTHER" id="PTHR31084:SF0">
    <property type="entry name" value="ALPHA-L-FUCOSIDASE 2"/>
    <property type="match status" value="1"/>
</dbReference>
<dbReference type="InterPro" id="IPR049053">
    <property type="entry name" value="AFCA-like_C"/>
</dbReference>
<protein>
    <submittedName>
        <fullName evidence="4">Glycoside hydrolase family 95 protein</fullName>
    </submittedName>
</protein>
<organism evidence="4 5">
    <name type="scientific">Rhinopithecimicrobium faecis</name>
    <dbReference type="NCBI Taxonomy" id="2820698"/>
    <lineage>
        <taxon>Bacteria</taxon>
        <taxon>Pseudomonadati</taxon>
        <taxon>Bacteroidota</taxon>
        <taxon>Sphingobacteriia</taxon>
        <taxon>Sphingobacteriales</taxon>
        <taxon>Sphingobacteriaceae</taxon>
        <taxon>Rhinopithecimicrobium</taxon>
    </lineage>
</organism>
<dbReference type="RefSeq" id="WP_353547250.1">
    <property type="nucleotide sequence ID" value="NZ_JAGKSB010000009.1"/>
</dbReference>
<dbReference type="SUPFAM" id="SSF48208">
    <property type="entry name" value="Six-hairpin glycosidases"/>
    <property type="match status" value="1"/>
</dbReference>